<gene>
    <name evidence="2" type="ORF">GCM10007167_16150</name>
</gene>
<evidence type="ECO:0000256" key="1">
    <source>
        <dbReference type="SAM" id="Phobius"/>
    </source>
</evidence>
<reference evidence="2" key="1">
    <citation type="journal article" date="2014" name="Int. J. Syst. Evol. Microbiol.">
        <title>Complete genome sequence of Corynebacterium casei LMG S-19264T (=DSM 44701T), isolated from a smear-ripened cheese.</title>
        <authorList>
            <consortium name="US DOE Joint Genome Institute (JGI-PGF)"/>
            <person name="Walter F."/>
            <person name="Albersmeier A."/>
            <person name="Kalinowski J."/>
            <person name="Ruckert C."/>
        </authorList>
    </citation>
    <scope>NUCLEOTIDE SEQUENCE</scope>
    <source>
        <strain evidence="2">KCTC 32020</strain>
    </source>
</reference>
<accession>A0A919DE47</accession>
<feature type="transmembrane region" description="Helical" evidence="1">
    <location>
        <begin position="12"/>
        <end position="33"/>
    </location>
</feature>
<keyword evidence="3" id="KW-1185">Reference proteome</keyword>
<sequence length="247" mass="28790">MLGVARDITARAVVILELLLFAGTLAVAAIWYADPTGNWEPLLAMMACFTGGAELYRRFAPKSRNERFHSNSERLRHRERLRQLLQEEIYNCRAKSLRQDVIIRDVDRADKYPDTDPNEKGISAWFRVGLIDTYDKGVLLGLRYGGLKECEGGYRFVDFVNEEKSDRTVLLVANVPYDSIAEVNLDGDEYYHFPHIYCHFDFEGQPYERLWFAEKKQLNEHHPYFEKVAEYDEVTRNNPIDGNLYFC</sequence>
<organism evidence="2 3">
    <name type="scientific">Vulcaniibacterium thermophilum</name>
    <dbReference type="NCBI Taxonomy" id="1169913"/>
    <lineage>
        <taxon>Bacteria</taxon>
        <taxon>Pseudomonadati</taxon>
        <taxon>Pseudomonadota</taxon>
        <taxon>Gammaproteobacteria</taxon>
        <taxon>Lysobacterales</taxon>
        <taxon>Lysobacteraceae</taxon>
        <taxon>Vulcaniibacterium</taxon>
    </lineage>
</organism>
<reference evidence="2" key="2">
    <citation type="submission" date="2020-09" db="EMBL/GenBank/DDBJ databases">
        <authorList>
            <person name="Sun Q."/>
            <person name="Kim S."/>
        </authorList>
    </citation>
    <scope>NUCLEOTIDE SEQUENCE</scope>
    <source>
        <strain evidence="2">KCTC 32020</strain>
    </source>
</reference>
<dbReference type="EMBL" id="BNCF01000008">
    <property type="protein sequence ID" value="GHE34780.1"/>
    <property type="molecule type" value="Genomic_DNA"/>
</dbReference>
<keyword evidence="1" id="KW-0472">Membrane</keyword>
<dbReference type="AlphaFoldDB" id="A0A919DE47"/>
<evidence type="ECO:0000313" key="3">
    <source>
        <dbReference type="Proteomes" id="UP000636453"/>
    </source>
</evidence>
<name>A0A919DE47_9GAMM</name>
<keyword evidence="1" id="KW-1133">Transmembrane helix</keyword>
<proteinExistence type="predicted"/>
<evidence type="ECO:0000313" key="2">
    <source>
        <dbReference type="EMBL" id="GHE34780.1"/>
    </source>
</evidence>
<comment type="caution">
    <text evidence="2">The sequence shown here is derived from an EMBL/GenBank/DDBJ whole genome shotgun (WGS) entry which is preliminary data.</text>
</comment>
<keyword evidence="1" id="KW-0812">Transmembrane</keyword>
<protein>
    <submittedName>
        <fullName evidence="2">Uncharacterized protein</fullName>
    </submittedName>
</protein>
<dbReference type="Proteomes" id="UP000636453">
    <property type="component" value="Unassembled WGS sequence"/>
</dbReference>